<protein>
    <recommendedName>
        <fullName evidence="3">Peptidase S24-like</fullName>
    </recommendedName>
</protein>
<dbReference type="OMA" id="YRRIWIP"/>
<dbReference type="RefSeq" id="WP_013064460.1">
    <property type="nucleotide sequence ID" value="NZ_BPTT01000001.1"/>
</dbReference>
<proteinExistence type="predicted"/>
<accession>A0AA37I479</accession>
<evidence type="ECO:0008006" key="3">
    <source>
        <dbReference type="Google" id="ProtNLM"/>
    </source>
</evidence>
<evidence type="ECO:0000313" key="2">
    <source>
        <dbReference type="Proteomes" id="UP000887097"/>
    </source>
</evidence>
<comment type="caution">
    <text evidence="1">The sequence shown here is derived from an EMBL/GenBank/DDBJ whole genome shotgun (WGS) entry which is preliminary data.</text>
</comment>
<dbReference type="CDD" id="cd06462">
    <property type="entry name" value="Peptidase_S24_S26"/>
    <property type="match status" value="1"/>
</dbReference>
<dbReference type="AlphaFoldDB" id="A0AA37I479"/>
<dbReference type="EMBL" id="BPTT01000001">
    <property type="protein sequence ID" value="GJG34543.1"/>
    <property type="molecule type" value="Genomic_DNA"/>
</dbReference>
<dbReference type="InterPro" id="IPR036286">
    <property type="entry name" value="LexA/Signal_pep-like_sf"/>
</dbReference>
<dbReference type="SUPFAM" id="SSF51306">
    <property type="entry name" value="LexA/Signal peptidase"/>
    <property type="match status" value="1"/>
</dbReference>
<sequence>MTDHEIIEEAIRLVREGVSVTLPVNGHSMLPFIIGGKESVVLQKPDKLKVGDVVLAWVDNSRYVVHRIILFDGRNVILMGDGNLVGTERCTLQDVKAVATHVVGANEQMHDLYTPWRCRAARLWWHLRPIRRYLLAILRRLNIKD</sequence>
<name>A0AA37I479_XYLRU</name>
<evidence type="ECO:0000313" key="1">
    <source>
        <dbReference type="EMBL" id="GJG34543.1"/>
    </source>
</evidence>
<dbReference type="GeneID" id="31501667"/>
<reference evidence="1" key="1">
    <citation type="submission" date="2021-08" db="EMBL/GenBank/DDBJ databases">
        <title>Prevotella lacticifex sp. nov., isolated from rumen of cow.</title>
        <authorList>
            <person name="Shinkai T."/>
            <person name="Ikeyama N."/>
            <person name="Kumagai M."/>
            <person name="Ohmori H."/>
            <person name="Sakamoto M."/>
            <person name="Ohkuma M."/>
            <person name="Mitsumori M."/>
        </authorList>
    </citation>
    <scope>NUCLEOTIDE SEQUENCE</scope>
    <source>
        <strain evidence="1">JCM 8259</strain>
    </source>
</reference>
<gene>
    <name evidence="1" type="ORF">PRMUPPPA20_26520</name>
</gene>
<dbReference type="Proteomes" id="UP000887097">
    <property type="component" value="Unassembled WGS sequence"/>
</dbReference>
<organism evidence="1 2">
    <name type="scientific">Xylanibacter ruminicola</name>
    <name type="common">Prevotella ruminicola</name>
    <dbReference type="NCBI Taxonomy" id="839"/>
    <lineage>
        <taxon>Bacteria</taxon>
        <taxon>Pseudomonadati</taxon>
        <taxon>Bacteroidota</taxon>
        <taxon>Bacteroidia</taxon>
        <taxon>Bacteroidales</taxon>
        <taxon>Prevotellaceae</taxon>
        <taxon>Xylanibacter</taxon>
    </lineage>
</organism>